<evidence type="ECO:0000256" key="1">
    <source>
        <dbReference type="ARBA" id="ARBA00022448"/>
    </source>
</evidence>
<keyword evidence="2" id="KW-0547">Nucleotide-binding</keyword>
<organism evidence="5 6">
    <name type="scientific">candidate division GN15 bacterium</name>
    <dbReference type="NCBI Taxonomy" id="2072418"/>
    <lineage>
        <taxon>Bacteria</taxon>
        <taxon>candidate division GN15</taxon>
    </lineage>
</organism>
<comment type="caution">
    <text evidence="5">The sequence shown here is derived from an EMBL/GenBank/DDBJ whole genome shotgun (WGS) entry which is preliminary data.</text>
</comment>
<dbReference type="GO" id="GO:0022857">
    <property type="term" value="F:transmembrane transporter activity"/>
    <property type="evidence" value="ECO:0007669"/>
    <property type="project" value="TreeGrafter"/>
</dbReference>
<evidence type="ECO:0000259" key="4">
    <source>
        <dbReference type="PROSITE" id="PS50893"/>
    </source>
</evidence>
<accession>A0A855X689</accession>
<dbReference type="Gene3D" id="3.40.50.300">
    <property type="entry name" value="P-loop containing nucleotide triphosphate hydrolases"/>
    <property type="match status" value="1"/>
</dbReference>
<evidence type="ECO:0000256" key="2">
    <source>
        <dbReference type="ARBA" id="ARBA00022741"/>
    </source>
</evidence>
<dbReference type="PROSITE" id="PS50893">
    <property type="entry name" value="ABC_TRANSPORTER_2"/>
    <property type="match status" value="1"/>
</dbReference>
<dbReference type="PROSITE" id="PS00211">
    <property type="entry name" value="ABC_TRANSPORTER_1"/>
    <property type="match status" value="1"/>
</dbReference>
<evidence type="ECO:0000313" key="6">
    <source>
        <dbReference type="Proteomes" id="UP000250918"/>
    </source>
</evidence>
<protein>
    <submittedName>
        <fullName evidence="5">Macrolide ABC transporter ATP-binding protein</fullName>
    </submittedName>
</protein>
<dbReference type="GO" id="GO:0098796">
    <property type="term" value="C:membrane protein complex"/>
    <property type="evidence" value="ECO:0007669"/>
    <property type="project" value="UniProtKB-ARBA"/>
</dbReference>
<gene>
    <name evidence="5" type="ORF">C3F09_06240</name>
</gene>
<dbReference type="InterPro" id="IPR027417">
    <property type="entry name" value="P-loop_NTPase"/>
</dbReference>
<dbReference type="CDD" id="cd03255">
    <property type="entry name" value="ABC_MJ0796_LolCDE_FtsE"/>
    <property type="match status" value="1"/>
</dbReference>
<dbReference type="InterPro" id="IPR017911">
    <property type="entry name" value="MacB-like_ATP-bd"/>
</dbReference>
<dbReference type="GO" id="GO:0005524">
    <property type="term" value="F:ATP binding"/>
    <property type="evidence" value="ECO:0007669"/>
    <property type="project" value="UniProtKB-KW"/>
</dbReference>
<dbReference type="GO" id="GO:0016887">
    <property type="term" value="F:ATP hydrolysis activity"/>
    <property type="evidence" value="ECO:0007669"/>
    <property type="project" value="InterPro"/>
</dbReference>
<evidence type="ECO:0000313" key="5">
    <source>
        <dbReference type="EMBL" id="PWB72717.1"/>
    </source>
</evidence>
<dbReference type="PANTHER" id="PTHR24220:SF86">
    <property type="entry name" value="ABC TRANSPORTER ABCH.1"/>
    <property type="match status" value="1"/>
</dbReference>
<dbReference type="AlphaFoldDB" id="A0A855X689"/>
<dbReference type="InterPro" id="IPR015854">
    <property type="entry name" value="ABC_transpr_LolD-like"/>
</dbReference>
<name>A0A855X689_9BACT</name>
<dbReference type="Proteomes" id="UP000250918">
    <property type="component" value="Unassembled WGS sequence"/>
</dbReference>
<dbReference type="Pfam" id="PF00005">
    <property type="entry name" value="ABC_tran"/>
    <property type="match status" value="1"/>
</dbReference>
<keyword evidence="1" id="KW-0813">Transport</keyword>
<dbReference type="FunFam" id="3.40.50.300:FF:000032">
    <property type="entry name" value="Export ABC transporter ATP-binding protein"/>
    <property type="match status" value="1"/>
</dbReference>
<dbReference type="EMBL" id="PQAP01000077">
    <property type="protein sequence ID" value="PWB72717.1"/>
    <property type="molecule type" value="Genomic_DNA"/>
</dbReference>
<dbReference type="SMART" id="SM00382">
    <property type="entry name" value="AAA"/>
    <property type="match status" value="1"/>
</dbReference>
<sequence>MNHIIEMKQVRKAYTTGKVTFEALRGIDYTTDKGEFVAIVGPSGSGKSTMMNIIGCLDTPTGGEYVLDGQMVNKLSANDLADIRNRKIGFVFQAFNLLPYATAFENVEVPLLFAKVSARKRRDRVMELLCRVGLADKVANRPTEMSGGEMQRVAIARALANEPEIILADEPTGNLDTKSGAEIVKLFHEMWQTGKTIIIITHDMNIARQTSRILKLKDGLVDTNGNGA</sequence>
<dbReference type="InterPro" id="IPR003593">
    <property type="entry name" value="AAA+_ATPase"/>
</dbReference>
<dbReference type="SUPFAM" id="SSF52540">
    <property type="entry name" value="P-loop containing nucleoside triphosphate hydrolases"/>
    <property type="match status" value="1"/>
</dbReference>
<dbReference type="GO" id="GO:0005886">
    <property type="term" value="C:plasma membrane"/>
    <property type="evidence" value="ECO:0007669"/>
    <property type="project" value="TreeGrafter"/>
</dbReference>
<keyword evidence="3 5" id="KW-0067">ATP-binding</keyword>
<dbReference type="InterPro" id="IPR017871">
    <property type="entry name" value="ABC_transporter-like_CS"/>
</dbReference>
<dbReference type="InterPro" id="IPR003439">
    <property type="entry name" value="ABC_transporter-like_ATP-bd"/>
</dbReference>
<dbReference type="PANTHER" id="PTHR24220">
    <property type="entry name" value="IMPORT ATP-BINDING PROTEIN"/>
    <property type="match status" value="1"/>
</dbReference>
<evidence type="ECO:0000256" key="3">
    <source>
        <dbReference type="ARBA" id="ARBA00022840"/>
    </source>
</evidence>
<proteinExistence type="predicted"/>
<feature type="domain" description="ABC transporter" evidence="4">
    <location>
        <begin position="5"/>
        <end position="228"/>
    </location>
</feature>
<reference evidence="5 6" key="1">
    <citation type="journal article" date="2018" name="ISME J.">
        <title>A methanotrophic archaeon couples anaerobic oxidation of methane to Fe(III) reduction.</title>
        <authorList>
            <person name="Cai C."/>
            <person name="Leu A.O."/>
            <person name="Xie G.J."/>
            <person name="Guo J."/>
            <person name="Feng Y."/>
            <person name="Zhao J.X."/>
            <person name="Tyson G.W."/>
            <person name="Yuan Z."/>
            <person name="Hu S."/>
        </authorList>
    </citation>
    <scope>NUCLEOTIDE SEQUENCE [LARGE SCALE GENOMIC DNA]</scope>
    <source>
        <strain evidence="5">FeB_12</strain>
    </source>
</reference>